<dbReference type="Pfam" id="PF00135">
    <property type="entry name" value="COesterase"/>
    <property type="match status" value="2"/>
</dbReference>
<dbReference type="PANTHER" id="PTHR43918:SF4">
    <property type="entry name" value="CARBOXYLIC ESTER HYDROLASE"/>
    <property type="match status" value="1"/>
</dbReference>
<organism evidence="5 6">
    <name type="scientific">Ophiobolus disseminans</name>
    <dbReference type="NCBI Taxonomy" id="1469910"/>
    <lineage>
        <taxon>Eukaryota</taxon>
        <taxon>Fungi</taxon>
        <taxon>Dikarya</taxon>
        <taxon>Ascomycota</taxon>
        <taxon>Pezizomycotina</taxon>
        <taxon>Dothideomycetes</taxon>
        <taxon>Pleosporomycetidae</taxon>
        <taxon>Pleosporales</taxon>
        <taxon>Pleosporineae</taxon>
        <taxon>Phaeosphaeriaceae</taxon>
        <taxon>Ophiobolus</taxon>
    </lineage>
</organism>
<dbReference type="InterPro" id="IPR050654">
    <property type="entry name" value="AChE-related_enzymes"/>
</dbReference>
<name>A0A6A6ZLS9_9PLEO</name>
<dbReference type="EC" id="3.1.1.-" evidence="3"/>
<evidence type="ECO:0000313" key="6">
    <source>
        <dbReference type="Proteomes" id="UP000799424"/>
    </source>
</evidence>
<keyword evidence="6" id="KW-1185">Reference proteome</keyword>
<sequence length="511" mass="55225">MAFALVALLGFSHFHLTHAVSCRDADTTSGLVKGFVNETFPNVAQYLGIPFAEPPIGARRWLPALPKSKEHGVIDATRFGPACPQYRADATLAPNAYNVDVLQFSPEPLSLQSEDCLSLSIWAPRKAAADQSLPVIIWLYGGGYGEGGANVPYQNPAPWVERGGKHIVVSVNYRLAVFGFPNAAGLPLEGQNLGMLDQRLAVEWVRDNIANFGGDPHRITLSGQSSGAMSADHYNFAYPNDPIVSGFIFHSGTATLDFLFPDFQHTNFTYVAQHFGCSNSTATAELDCLRTINSSAIISFLETYSNTGSSPTLAFVPVVDNRTLFSNHTARALAGNFSRKPALIGNTADEGNSFVLPYNASFGPARSDADATTVGLFMCPTIQTSHDRYAANATTFRYLYAGNFSNVSPRWWLGAYHSSDLPMVFGTYSIARGNGTAFQKDVSEKMQDYWLAFAQDPVGGLPALGWESYEGGKGEGVMFGKDEVVEQKIGEARLDAPCDGLMSNGLPPPPR</sequence>
<dbReference type="SUPFAM" id="SSF53474">
    <property type="entry name" value="alpha/beta-Hydrolases"/>
    <property type="match status" value="1"/>
</dbReference>
<dbReference type="Proteomes" id="UP000799424">
    <property type="component" value="Unassembled WGS sequence"/>
</dbReference>
<evidence type="ECO:0000313" key="5">
    <source>
        <dbReference type="EMBL" id="KAF2821197.1"/>
    </source>
</evidence>
<feature type="signal peptide" evidence="3">
    <location>
        <begin position="1"/>
        <end position="19"/>
    </location>
</feature>
<dbReference type="InterPro" id="IPR002018">
    <property type="entry name" value="CarbesteraseB"/>
</dbReference>
<feature type="chain" id="PRO_5025708535" description="Carboxylic ester hydrolase" evidence="3">
    <location>
        <begin position="20"/>
        <end position="511"/>
    </location>
</feature>
<dbReference type="GO" id="GO:0052689">
    <property type="term" value="F:carboxylic ester hydrolase activity"/>
    <property type="evidence" value="ECO:0007669"/>
    <property type="project" value="TreeGrafter"/>
</dbReference>
<dbReference type="AlphaFoldDB" id="A0A6A6ZLS9"/>
<evidence type="ECO:0000256" key="2">
    <source>
        <dbReference type="ARBA" id="ARBA00022801"/>
    </source>
</evidence>
<accession>A0A6A6ZLS9</accession>
<protein>
    <recommendedName>
        <fullName evidence="3">Carboxylic ester hydrolase</fullName>
        <ecNumber evidence="3">3.1.1.-</ecNumber>
    </recommendedName>
</protein>
<keyword evidence="3" id="KW-0732">Signal</keyword>
<proteinExistence type="inferred from homology"/>
<comment type="similarity">
    <text evidence="1 3">Belongs to the type-B carboxylesterase/lipase family.</text>
</comment>
<evidence type="ECO:0000256" key="1">
    <source>
        <dbReference type="ARBA" id="ARBA00005964"/>
    </source>
</evidence>
<dbReference type="Gene3D" id="3.40.50.1820">
    <property type="entry name" value="alpha/beta hydrolase"/>
    <property type="match status" value="2"/>
</dbReference>
<dbReference type="EMBL" id="MU006238">
    <property type="protein sequence ID" value="KAF2821197.1"/>
    <property type="molecule type" value="Genomic_DNA"/>
</dbReference>
<feature type="domain" description="Carboxylesterase type B" evidence="4">
    <location>
        <begin position="370"/>
        <end position="471"/>
    </location>
</feature>
<feature type="domain" description="Carboxylesterase type B" evidence="4">
    <location>
        <begin position="26"/>
        <end position="357"/>
    </location>
</feature>
<keyword evidence="2 3" id="KW-0378">Hydrolase</keyword>
<dbReference type="PROSITE" id="PS00122">
    <property type="entry name" value="CARBOXYLESTERASE_B_1"/>
    <property type="match status" value="1"/>
</dbReference>
<evidence type="ECO:0000259" key="4">
    <source>
        <dbReference type="Pfam" id="PF00135"/>
    </source>
</evidence>
<reference evidence="5" key="1">
    <citation type="journal article" date="2020" name="Stud. Mycol.">
        <title>101 Dothideomycetes genomes: a test case for predicting lifestyles and emergence of pathogens.</title>
        <authorList>
            <person name="Haridas S."/>
            <person name="Albert R."/>
            <person name="Binder M."/>
            <person name="Bloem J."/>
            <person name="Labutti K."/>
            <person name="Salamov A."/>
            <person name="Andreopoulos B."/>
            <person name="Baker S."/>
            <person name="Barry K."/>
            <person name="Bills G."/>
            <person name="Bluhm B."/>
            <person name="Cannon C."/>
            <person name="Castanera R."/>
            <person name="Culley D."/>
            <person name="Daum C."/>
            <person name="Ezra D."/>
            <person name="Gonzalez J."/>
            <person name="Henrissat B."/>
            <person name="Kuo A."/>
            <person name="Liang C."/>
            <person name="Lipzen A."/>
            <person name="Lutzoni F."/>
            <person name="Magnuson J."/>
            <person name="Mondo S."/>
            <person name="Nolan M."/>
            <person name="Ohm R."/>
            <person name="Pangilinan J."/>
            <person name="Park H.-J."/>
            <person name="Ramirez L."/>
            <person name="Alfaro M."/>
            <person name="Sun H."/>
            <person name="Tritt A."/>
            <person name="Yoshinaga Y."/>
            <person name="Zwiers L.-H."/>
            <person name="Turgeon B."/>
            <person name="Goodwin S."/>
            <person name="Spatafora J."/>
            <person name="Crous P."/>
            <person name="Grigoriev I."/>
        </authorList>
    </citation>
    <scope>NUCLEOTIDE SEQUENCE</scope>
    <source>
        <strain evidence="5">CBS 113818</strain>
    </source>
</reference>
<dbReference type="InterPro" id="IPR019826">
    <property type="entry name" value="Carboxylesterase_B_AS"/>
</dbReference>
<dbReference type="InterPro" id="IPR029058">
    <property type="entry name" value="AB_hydrolase_fold"/>
</dbReference>
<dbReference type="OrthoDB" id="408631at2759"/>
<dbReference type="PANTHER" id="PTHR43918">
    <property type="entry name" value="ACETYLCHOLINESTERASE"/>
    <property type="match status" value="1"/>
</dbReference>
<evidence type="ECO:0000256" key="3">
    <source>
        <dbReference type="RuleBase" id="RU361235"/>
    </source>
</evidence>
<gene>
    <name evidence="5" type="ORF">CC86DRAFT_449096</name>
</gene>